<gene>
    <name evidence="2" type="ORF">A2415_04840</name>
</gene>
<dbReference type="InterPro" id="IPR043718">
    <property type="entry name" value="DUF5659"/>
</dbReference>
<proteinExistence type="predicted"/>
<reference evidence="2 3" key="1">
    <citation type="journal article" date="2016" name="Nat. Commun.">
        <title>Thousands of microbial genomes shed light on interconnected biogeochemical processes in an aquifer system.</title>
        <authorList>
            <person name="Anantharaman K."/>
            <person name="Brown C.T."/>
            <person name="Hug L.A."/>
            <person name="Sharon I."/>
            <person name="Castelle C.J."/>
            <person name="Probst A.J."/>
            <person name="Thomas B.C."/>
            <person name="Singh A."/>
            <person name="Wilkins M.J."/>
            <person name="Karaoz U."/>
            <person name="Brodie E.L."/>
            <person name="Williams K.H."/>
            <person name="Hubbard S.S."/>
            <person name="Banfield J.F."/>
        </authorList>
    </citation>
    <scope>NUCLEOTIDE SEQUENCE [LARGE SCALE GENOMIC DNA]</scope>
</reference>
<evidence type="ECO:0000313" key="2">
    <source>
        <dbReference type="EMBL" id="OGC68537.1"/>
    </source>
</evidence>
<protein>
    <recommendedName>
        <fullName evidence="1">DUF5659 domain-containing protein</fullName>
    </recommendedName>
</protein>
<evidence type="ECO:0000313" key="3">
    <source>
        <dbReference type="Proteomes" id="UP000179113"/>
    </source>
</evidence>
<comment type="caution">
    <text evidence="2">The sequence shown here is derived from an EMBL/GenBank/DDBJ whole genome shotgun (WGS) entry which is preliminary data.</text>
</comment>
<organism evidence="2 3">
    <name type="scientific">candidate division WWE3 bacterium RIFOXYC1_FULL_39_7</name>
    <dbReference type="NCBI Taxonomy" id="1802643"/>
    <lineage>
        <taxon>Bacteria</taxon>
        <taxon>Katanobacteria</taxon>
    </lineage>
</organism>
<dbReference type="AlphaFoldDB" id="A0A1F4WGG4"/>
<feature type="domain" description="DUF5659" evidence="1">
    <location>
        <begin position="9"/>
        <end position="86"/>
    </location>
</feature>
<name>A0A1F4WGG4_UNCKA</name>
<evidence type="ECO:0000259" key="1">
    <source>
        <dbReference type="Pfam" id="PF18903"/>
    </source>
</evidence>
<dbReference type="Proteomes" id="UP000179113">
    <property type="component" value="Unassembled WGS sequence"/>
</dbReference>
<sequence length="90" mass="10540">MDKYTNTRDTWRTDSLYLSAFLLVKGLSLSTIERLSNKKSLFVFVDSPNREAWLDQYNFSPEDSSDCLIDARKFISAIKSLKEKLYQNDF</sequence>
<accession>A0A1F4WGG4</accession>
<dbReference type="Pfam" id="PF18903">
    <property type="entry name" value="DUF5659"/>
    <property type="match status" value="1"/>
</dbReference>
<dbReference type="EMBL" id="MEWA01000040">
    <property type="protein sequence ID" value="OGC68537.1"/>
    <property type="molecule type" value="Genomic_DNA"/>
</dbReference>